<proteinExistence type="predicted"/>
<reference evidence="1 2" key="1">
    <citation type="submission" date="2019-06" db="EMBL/GenBank/DDBJ databases">
        <title>A novel bacterium of genus Pontibacter, isolated from marine sediment.</title>
        <authorList>
            <person name="Huang H."/>
            <person name="Mo K."/>
            <person name="Hu Y."/>
        </authorList>
    </citation>
    <scope>NUCLEOTIDE SEQUENCE [LARGE SCALE GENOMIC DNA]</scope>
    <source>
        <strain evidence="1 2">HB172049</strain>
    </source>
</reference>
<organism evidence="1 2">
    <name type="scientific">Pontibacter mangrovi</name>
    <dbReference type="NCBI Taxonomy" id="2589816"/>
    <lineage>
        <taxon>Bacteria</taxon>
        <taxon>Pseudomonadati</taxon>
        <taxon>Bacteroidota</taxon>
        <taxon>Cytophagia</taxon>
        <taxon>Cytophagales</taxon>
        <taxon>Hymenobacteraceae</taxon>
        <taxon>Pontibacter</taxon>
    </lineage>
</organism>
<evidence type="ECO:0000313" key="2">
    <source>
        <dbReference type="Proteomes" id="UP000316727"/>
    </source>
</evidence>
<dbReference type="OrthoDB" id="1495670at2"/>
<dbReference type="Proteomes" id="UP000316727">
    <property type="component" value="Unassembled WGS sequence"/>
</dbReference>
<gene>
    <name evidence="1" type="ORF">FJM65_17815</name>
</gene>
<dbReference type="EMBL" id="VFRQ01000012">
    <property type="protein sequence ID" value="TPE42464.1"/>
    <property type="molecule type" value="Genomic_DNA"/>
</dbReference>
<keyword evidence="2" id="KW-1185">Reference proteome</keyword>
<evidence type="ECO:0008006" key="3">
    <source>
        <dbReference type="Google" id="ProtNLM"/>
    </source>
</evidence>
<dbReference type="AlphaFoldDB" id="A0A501W301"/>
<comment type="caution">
    <text evidence="1">The sequence shown here is derived from an EMBL/GenBank/DDBJ whole genome shotgun (WGS) entry which is preliminary data.</text>
</comment>
<sequence length="186" mass="20944">MGAESYLMEVKFKHPIPQAELISMLESCGATYMAGGPSPSSSTGWGSYRFEIRSELGLTELRADLAPGEREVPRLFLRFSILSPRTVIGQSFAFLRELRAKRAVAVYPATGAEDEAELELDEERFLLSAKQDRVLATILGNEQGLIIEGGETTIHYIYDNELVSQVWGSTSPRTKQKWWQKLWRSQ</sequence>
<protein>
    <recommendedName>
        <fullName evidence="3">CYTH domain-containing protein</fullName>
    </recommendedName>
</protein>
<name>A0A501W301_9BACT</name>
<accession>A0A501W301</accession>
<evidence type="ECO:0000313" key="1">
    <source>
        <dbReference type="EMBL" id="TPE42464.1"/>
    </source>
</evidence>